<keyword evidence="3" id="KW-1185">Reference proteome</keyword>
<gene>
    <name evidence="2" type="ORF">LITE_LOCUS42114</name>
</gene>
<evidence type="ECO:0000256" key="1">
    <source>
        <dbReference type="SAM" id="MobiDB-lite"/>
    </source>
</evidence>
<feature type="compositionally biased region" description="Basic and acidic residues" evidence="1">
    <location>
        <begin position="21"/>
        <end position="31"/>
    </location>
</feature>
<feature type="compositionally biased region" description="Polar residues" evidence="1">
    <location>
        <begin position="1"/>
        <end position="19"/>
    </location>
</feature>
<protein>
    <submittedName>
        <fullName evidence="2">Uncharacterized protein</fullName>
    </submittedName>
</protein>
<sequence length="95" mass="10090">MTTSRTAEWSCGISGSSLEGPTKKKTTETRRTISTSSRRSRGEPQPGKELTVASGPTAGLGKGKTPARSRRPSTAPFVVLPCCMRFAARNDGGYE</sequence>
<feature type="region of interest" description="Disordered" evidence="1">
    <location>
        <begin position="1"/>
        <end position="73"/>
    </location>
</feature>
<dbReference type="EMBL" id="CAMGYJ010000009">
    <property type="protein sequence ID" value="CAI0541462.1"/>
    <property type="molecule type" value="Genomic_DNA"/>
</dbReference>
<evidence type="ECO:0000313" key="3">
    <source>
        <dbReference type="Proteomes" id="UP001154282"/>
    </source>
</evidence>
<name>A0AAV0QB43_9ROSI</name>
<reference evidence="2" key="1">
    <citation type="submission" date="2022-08" db="EMBL/GenBank/DDBJ databases">
        <authorList>
            <person name="Gutierrez-Valencia J."/>
        </authorList>
    </citation>
    <scope>NUCLEOTIDE SEQUENCE</scope>
</reference>
<evidence type="ECO:0000313" key="2">
    <source>
        <dbReference type="EMBL" id="CAI0541462.1"/>
    </source>
</evidence>
<comment type="caution">
    <text evidence="2">The sequence shown here is derived from an EMBL/GenBank/DDBJ whole genome shotgun (WGS) entry which is preliminary data.</text>
</comment>
<accession>A0AAV0QB43</accession>
<proteinExistence type="predicted"/>
<organism evidence="2 3">
    <name type="scientific">Linum tenue</name>
    <dbReference type="NCBI Taxonomy" id="586396"/>
    <lineage>
        <taxon>Eukaryota</taxon>
        <taxon>Viridiplantae</taxon>
        <taxon>Streptophyta</taxon>
        <taxon>Embryophyta</taxon>
        <taxon>Tracheophyta</taxon>
        <taxon>Spermatophyta</taxon>
        <taxon>Magnoliopsida</taxon>
        <taxon>eudicotyledons</taxon>
        <taxon>Gunneridae</taxon>
        <taxon>Pentapetalae</taxon>
        <taxon>rosids</taxon>
        <taxon>fabids</taxon>
        <taxon>Malpighiales</taxon>
        <taxon>Linaceae</taxon>
        <taxon>Linum</taxon>
    </lineage>
</organism>
<dbReference type="AlphaFoldDB" id="A0AAV0QB43"/>
<dbReference type="Proteomes" id="UP001154282">
    <property type="component" value="Unassembled WGS sequence"/>
</dbReference>